<evidence type="ECO:0000256" key="9">
    <source>
        <dbReference type="RuleBase" id="RU000461"/>
    </source>
</evidence>
<dbReference type="GO" id="GO:0004497">
    <property type="term" value="F:monooxygenase activity"/>
    <property type="evidence" value="ECO:0007669"/>
    <property type="project" value="UniProtKB-KW"/>
</dbReference>
<gene>
    <name evidence="11" type="ORF">A0H81_14793</name>
</gene>
<reference evidence="11 12" key="1">
    <citation type="submission" date="2016-03" db="EMBL/GenBank/DDBJ databases">
        <title>Whole genome sequencing of Grifola frondosa 9006-11.</title>
        <authorList>
            <person name="Min B."/>
            <person name="Park H."/>
            <person name="Kim J.-G."/>
            <person name="Cho H."/>
            <person name="Oh Y.-L."/>
            <person name="Kong W.-S."/>
            <person name="Choi I.-G."/>
        </authorList>
    </citation>
    <scope>NUCLEOTIDE SEQUENCE [LARGE SCALE GENOMIC DNA]</scope>
    <source>
        <strain evidence="11 12">9006-11</strain>
    </source>
</reference>
<dbReference type="PRINTS" id="PR00463">
    <property type="entry name" value="EP450I"/>
</dbReference>
<comment type="similarity">
    <text evidence="2 9">Belongs to the cytochrome P450 family.</text>
</comment>
<evidence type="ECO:0000256" key="8">
    <source>
        <dbReference type="PIRSR" id="PIRSR602401-1"/>
    </source>
</evidence>
<dbReference type="Proteomes" id="UP000092993">
    <property type="component" value="Unassembled WGS sequence"/>
</dbReference>
<dbReference type="InterPro" id="IPR036396">
    <property type="entry name" value="Cyt_P450_sf"/>
</dbReference>
<evidence type="ECO:0000256" key="4">
    <source>
        <dbReference type="ARBA" id="ARBA00022723"/>
    </source>
</evidence>
<feature type="transmembrane region" description="Helical" evidence="10">
    <location>
        <begin position="46"/>
        <end position="66"/>
    </location>
</feature>
<dbReference type="PANTHER" id="PTHR24287">
    <property type="entry name" value="P450, PUTATIVE (EUROFUNG)-RELATED"/>
    <property type="match status" value="1"/>
</dbReference>
<evidence type="ECO:0000313" key="11">
    <source>
        <dbReference type="EMBL" id="OBZ65322.1"/>
    </source>
</evidence>
<dbReference type="EMBL" id="LUGG01000047">
    <property type="protein sequence ID" value="OBZ65322.1"/>
    <property type="molecule type" value="Genomic_DNA"/>
</dbReference>
<organism evidence="11 12">
    <name type="scientific">Grifola frondosa</name>
    <name type="common">Maitake</name>
    <name type="synonym">Polyporus frondosus</name>
    <dbReference type="NCBI Taxonomy" id="5627"/>
    <lineage>
        <taxon>Eukaryota</taxon>
        <taxon>Fungi</taxon>
        <taxon>Dikarya</taxon>
        <taxon>Basidiomycota</taxon>
        <taxon>Agaricomycotina</taxon>
        <taxon>Agaricomycetes</taxon>
        <taxon>Polyporales</taxon>
        <taxon>Grifolaceae</taxon>
        <taxon>Grifola</taxon>
    </lineage>
</organism>
<evidence type="ECO:0000256" key="10">
    <source>
        <dbReference type="SAM" id="Phobius"/>
    </source>
</evidence>
<dbReference type="InterPro" id="IPR001128">
    <property type="entry name" value="Cyt_P450"/>
</dbReference>
<feature type="non-terminal residue" evidence="11">
    <location>
        <position position="1"/>
    </location>
</feature>
<dbReference type="InterPro" id="IPR002401">
    <property type="entry name" value="Cyt_P450_E_grp-I"/>
</dbReference>
<dbReference type="STRING" id="5627.A0A1C7LKQ6"/>
<dbReference type="GO" id="GO:0020037">
    <property type="term" value="F:heme binding"/>
    <property type="evidence" value="ECO:0007669"/>
    <property type="project" value="InterPro"/>
</dbReference>
<evidence type="ECO:0000256" key="1">
    <source>
        <dbReference type="ARBA" id="ARBA00001971"/>
    </source>
</evidence>
<dbReference type="PROSITE" id="PS00086">
    <property type="entry name" value="CYTOCHROME_P450"/>
    <property type="match status" value="1"/>
</dbReference>
<keyword evidence="7 9" id="KW-0503">Monooxygenase</keyword>
<keyword evidence="10" id="KW-1133">Transmembrane helix</keyword>
<dbReference type="InterPro" id="IPR017972">
    <property type="entry name" value="Cyt_P450_CS"/>
</dbReference>
<dbReference type="SUPFAM" id="SSF48264">
    <property type="entry name" value="Cytochrome P450"/>
    <property type="match status" value="1"/>
</dbReference>
<comment type="cofactor">
    <cofactor evidence="1 8">
        <name>heme</name>
        <dbReference type="ChEBI" id="CHEBI:30413"/>
    </cofactor>
</comment>
<feature type="transmembrane region" description="Helical" evidence="10">
    <location>
        <begin position="18"/>
        <end position="37"/>
    </location>
</feature>
<dbReference type="GO" id="GO:0016705">
    <property type="term" value="F:oxidoreductase activity, acting on paired donors, with incorporation or reduction of molecular oxygen"/>
    <property type="evidence" value="ECO:0007669"/>
    <property type="project" value="InterPro"/>
</dbReference>
<keyword evidence="5 9" id="KW-0560">Oxidoreductase</keyword>
<evidence type="ECO:0000256" key="6">
    <source>
        <dbReference type="ARBA" id="ARBA00023004"/>
    </source>
</evidence>
<dbReference type="InterPro" id="IPR047146">
    <property type="entry name" value="Cyt_P450_E_CYP52_fungi"/>
</dbReference>
<keyword evidence="10" id="KW-0472">Membrane</keyword>
<evidence type="ECO:0000256" key="5">
    <source>
        <dbReference type="ARBA" id="ARBA00023002"/>
    </source>
</evidence>
<keyword evidence="3 8" id="KW-0349">Heme</keyword>
<sequence>PLCAFANTMRALPPGVPFLFRSLLDLCFLAPAVVLLATRVLRSQHVYVPGWLVVLAVIASNPLLFADVGASAAPRRAWTQCFHYHGREMDRELRCVSENDALVQVGYPSDIVDPGFALNRAIFSFDVFWVKGFITCDPNIVKTILATGFPNFEKGHILAEEREIFRNNMNSLFGTGVFNSDATRRFHRSMTRPFFSRERISDFELFGRHTGMCMHSSKQVSSCNFQDEGKTANCIAVNFQVRSADHLIDLIGRFTLDSATEFLFGSCLNSLDSPLPYPHNSRSANETTAQPVNAAQQFVDAADGGRRPRERGVDVASLGDLQGQNGGAQGHCGQRVGPILKEALRKKEEKAKLGKDANEKDDEEDETLLDSLLYQLARRRDGFLDPIILHDETLNILIAGRDTVRNFTDFVQQSDGLLCAYTLLDRFSSHLCRLPPLHTSCVLKQLREEIMQHVGPTRRPTYDDIRGMRYLRAFLNGTLIGGIFATNSHTLTLHTLRNITFVSTCISPSLKLATIVILSYTIDETTVPNPDPTGKPFYIPAKTEYLHRLARSYNGHRLSYSLFNMHRDPKHWGPDGAHPCQRSAEEFDPNRFLDERVAKYLIPNPFIFLPFNAGPRICLGQQFAYNEMSFFLIRLLQSFATMALDLSAQPPDSLPPAEWKNGSGRKAIEKIFPKVHITLYAHGGLWVTMSEADAEV</sequence>
<keyword evidence="4 8" id="KW-0479">Metal-binding</keyword>
<proteinExistence type="inferred from homology"/>
<dbReference type="Pfam" id="PF00067">
    <property type="entry name" value="p450"/>
    <property type="match status" value="1"/>
</dbReference>
<dbReference type="PANTHER" id="PTHR24287:SF1">
    <property type="entry name" value="P450, PUTATIVE (EUROFUNG)-RELATED"/>
    <property type="match status" value="1"/>
</dbReference>
<comment type="caution">
    <text evidence="11">The sequence shown here is derived from an EMBL/GenBank/DDBJ whole genome shotgun (WGS) entry which is preliminary data.</text>
</comment>
<keyword evidence="6 8" id="KW-0408">Iron</keyword>
<dbReference type="GO" id="GO:0005506">
    <property type="term" value="F:iron ion binding"/>
    <property type="evidence" value="ECO:0007669"/>
    <property type="project" value="InterPro"/>
</dbReference>
<keyword evidence="12" id="KW-1185">Reference proteome</keyword>
<name>A0A1C7LKQ6_GRIFR</name>
<dbReference type="OrthoDB" id="1470350at2759"/>
<evidence type="ECO:0000256" key="2">
    <source>
        <dbReference type="ARBA" id="ARBA00010617"/>
    </source>
</evidence>
<protein>
    <submittedName>
        <fullName evidence="11">Uncharacterized protein</fullName>
    </submittedName>
</protein>
<keyword evidence="10" id="KW-0812">Transmembrane</keyword>
<dbReference type="AlphaFoldDB" id="A0A1C7LKQ6"/>
<evidence type="ECO:0000313" key="12">
    <source>
        <dbReference type="Proteomes" id="UP000092993"/>
    </source>
</evidence>
<dbReference type="Gene3D" id="1.10.630.10">
    <property type="entry name" value="Cytochrome P450"/>
    <property type="match status" value="1"/>
</dbReference>
<accession>A0A1C7LKQ6</accession>
<feature type="binding site" description="axial binding residue" evidence="8">
    <location>
        <position position="618"/>
    </location>
    <ligand>
        <name>heme</name>
        <dbReference type="ChEBI" id="CHEBI:30413"/>
    </ligand>
    <ligandPart>
        <name>Fe</name>
        <dbReference type="ChEBI" id="CHEBI:18248"/>
    </ligandPart>
</feature>
<evidence type="ECO:0000256" key="3">
    <source>
        <dbReference type="ARBA" id="ARBA00022617"/>
    </source>
</evidence>
<evidence type="ECO:0000256" key="7">
    <source>
        <dbReference type="ARBA" id="ARBA00023033"/>
    </source>
</evidence>